<name>A0A0K1P9F6_9BACT</name>
<accession>A0A0K1P9F6</accession>
<evidence type="ECO:0000313" key="3">
    <source>
        <dbReference type="Proteomes" id="UP000055590"/>
    </source>
</evidence>
<dbReference type="KEGG" id="vin:AKJ08_0560"/>
<dbReference type="PANTHER" id="PTHR13696">
    <property type="entry name" value="P-LOOP CONTAINING NUCLEOSIDE TRIPHOSPHATE HYDROLASE"/>
    <property type="match status" value="1"/>
</dbReference>
<dbReference type="EMBL" id="CP012332">
    <property type="protein sequence ID" value="AKU90173.1"/>
    <property type="molecule type" value="Genomic_DNA"/>
</dbReference>
<reference evidence="2 3" key="1">
    <citation type="submission" date="2015-08" db="EMBL/GenBank/DDBJ databases">
        <authorList>
            <person name="Babu N.S."/>
            <person name="Beckwith C.J."/>
            <person name="Beseler K.G."/>
            <person name="Brison A."/>
            <person name="Carone J.V."/>
            <person name="Caskin T.P."/>
            <person name="Diamond M."/>
            <person name="Durham M.E."/>
            <person name="Foxe J.M."/>
            <person name="Go M."/>
            <person name="Henderson B.A."/>
            <person name="Jones I.B."/>
            <person name="McGettigan J.A."/>
            <person name="Micheletti S.J."/>
            <person name="Nasrallah M.E."/>
            <person name="Ortiz D."/>
            <person name="Piller C.R."/>
            <person name="Privatt S.R."/>
            <person name="Schneider S.L."/>
            <person name="Sharp S."/>
            <person name="Smith T.C."/>
            <person name="Stanton J.D."/>
            <person name="Ullery H.E."/>
            <person name="Wilson R.J."/>
            <person name="Serrano M.G."/>
            <person name="Buck G."/>
            <person name="Lee V."/>
            <person name="Wang Y."/>
            <person name="Carvalho R."/>
            <person name="Voegtly L."/>
            <person name="Shi R."/>
            <person name="Duckworth R."/>
            <person name="Johnson A."/>
            <person name="Loviza R."/>
            <person name="Walstead R."/>
            <person name="Shah Z."/>
            <person name="Kiflezghi M."/>
            <person name="Wade K."/>
            <person name="Ball S.L."/>
            <person name="Bradley K.W."/>
            <person name="Asai D.J."/>
            <person name="Bowman C.A."/>
            <person name="Russell D.A."/>
            <person name="Pope W.H."/>
            <person name="Jacobs-Sera D."/>
            <person name="Hendrix R.W."/>
            <person name="Hatfull G.F."/>
        </authorList>
    </citation>
    <scope>NUCLEOTIDE SEQUENCE [LARGE SCALE GENOMIC DNA]</scope>
    <source>
        <strain evidence="2 3">DSM 27710</strain>
    </source>
</reference>
<organism evidence="2 3">
    <name type="scientific">Vulgatibacter incomptus</name>
    <dbReference type="NCBI Taxonomy" id="1391653"/>
    <lineage>
        <taxon>Bacteria</taxon>
        <taxon>Pseudomonadati</taxon>
        <taxon>Myxococcota</taxon>
        <taxon>Myxococcia</taxon>
        <taxon>Myxococcales</taxon>
        <taxon>Cystobacterineae</taxon>
        <taxon>Vulgatibacteraceae</taxon>
        <taxon>Vulgatibacter</taxon>
    </lineage>
</organism>
<dbReference type="Gene3D" id="3.40.50.300">
    <property type="entry name" value="P-loop containing nucleotide triphosphate hydrolases"/>
    <property type="match status" value="1"/>
</dbReference>
<keyword evidence="3" id="KW-1185">Reference proteome</keyword>
<dbReference type="OrthoDB" id="13869at2"/>
<dbReference type="SUPFAM" id="SSF52540">
    <property type="entry name" value="P-loop containing nucleoside triphosphate hydrolases"/>
    <property type="match status" value="1"/>
</dbReference>
<dbReference type="STRING" id="1391653.AKJ08_0560"/>
<protein>
    <submittedName>
        <fullName evidence="2">Chromosome (Plasmid) partitioning protein ParA</fullName>
    </submittedName>
</protein>
<dbReference type="InterPro" id="IPR025669">
    <property type="entry name" value="AAA_dom"/>
</dbReference>
<evidence type="ECO:0000259" key="1">
    <source>
        <dbReference type="Pfam" id="PF13614"/>
    </source>
</evidence>
<feature type="domain" description="AAA" evidence="1">
    <location>
        <begin position="1"/>
        <end position="171"/>
    </location>
</feature>
<dbReference type="AlphaFoldDB" id="A0A0K1P9F6"/>
<dbReference type="Pfam" id="PF13614">
    <property type="entry name" value="AAA_31"/>
    <property type="match status" value="1"/>
</dbReference>
<dbReference type="Proteomes" id="UP000055590">
    <property type="component" value="Chromosome"/>
</dbReference>
<dbReference type="RefSeq" id="WP_050724659.1">
    <property type="nucleotide sequence ID" value="NZ_CP012332.1"/>
</dbReference>
<evidence type="ECO:0000313" key="2">
    <source>
        <dbReference type="EMBL" id="AKU90173.1"/>
    </source>
</evidence>
<gene>
    <name evidence="2" type="ORF">AKJ08_0560</name>
</gene>
<sequence length="264" mass="28522">MRRIAFINEKGGTCKTTLAVNVAAWLASARGARVLLCDLDTQGHAGKSLGIDVRTLSPTIADLLCDPKVHVNQVVRPTPVAGLDLLPSNKSLARFPLEVAGRIDRERCLLEKLSDLAGYDFVIFDGPPSMGLVTQNILLAAEEVVVPVGMTYFALDGCAEVKETVETVRRESGHASLRISLVVPVLYRKTALADAILAKLRDHFPDELCKTVLGWNVQIDEAQSHGKTIWEHAPSSKGAQLLEAIAREVAIRGAAKTARLEQAS</sequence>
<proteinExistence type="predicted"/>
<dbReference type="PANTHER" id="PTHR13696:SF52">
    <property type="entry name" value="PARA FAMILY PROTEIN CT_582"/>
    <property type="match status" value="1"/>
</dbReference>
<dbReference type="CDD" id="cd02042">
    <property type="entry name" value="ParAB_family"/>
    <property type="match status" value="1"/>
</dbReference>
<dbReference type="InterPro" id="IPR027417">
    <property type="entry name" value="P-loop_NTPase"/>
</dbReference>
<dbReference type="PIRSF" id="PIRSF009320">
    <property type="entry name" value="Nuc_binding_HP_1000"/>
    <property type="match status" value="1"/>
</dbReference>
<dbReference type="PATRIC" id="fig|1391653.3.peg.577"/>
<dbReference type="InterPro" id="IPR050678">
    <property type="entry name" value="DNA_Partitioning_ATPase"/>
</dbReference>